<keyword evidence="2" id="KW-1185">Reference proteome</keyword>
<protein>
    <submittedName>
        <fullName evidence="1">Uncharacterized protein</fullName>
    </submittedName>
</protein>
<organism evidence="1 2">
    <name type="scientific">Nostocoides jenkinsii Ben 74</name>
    <dbReference type="NCBI Taxonomy" id="1193518"/>
    <lineage>
        <taxon>Bacteria</taxon>
        <taxon>Bacillati</taxon>
        <taxon>Actinomycetota</taxon>
        <taxon>Actinomycetes</taxon>
        <taxon>Micrococcales</taxon>
        <taxon>Intrasporangiaceae</taxon>
        <taxon>Nostocoides</taxon>
    </lineage>
</organism>
<reference evidence="1" key="1">
    <citation type="submission" date="2012-05" db="EMBL/GenBank/DDBJ databases">
        <authorList>
            <person name="McIlroy S."/>
        </authorList>
    </citation>
    <scope>NUCLEOTIDE SEQUENCE</scope>
    <source>
        <strain evidence="1">Ben 74</strain>
    </source>
</reference>
<comment type="caution">
    <text evidence="1">The sequence shown here is derived from an EMBL/GenBank/DDBJ whole genome shotgun (WGS) entry which is preliminary data.</text>
</comment>
<reference evidence="1" key="2">
    <citation type="journal article" date="2013" name="ISME J.">
        <title>A metabolic model for members of the genus Tetrasphaera involved in enhanced biological phosphorus removal.</title>
        <authorList>
            <person name="Kristiansen R."/>
            <person name="Nguyen H.T.T."/>
            <person name="Saunders A.M."/>
            <person name="Nielsen J.L."/>
            <person name="Wimmer R."/>
            <person name="Le V.Q."/>
            <person name="McIlroy S.J."/>
            <person name="Petrovski S."/>
            <person name="Seviour R.J."/>
            <person name="Calteau A."/>
            <person name="Nielsen K.L."/>
            <person name="Nielsen P.H."/>
        </authorList>
    </citation>
    <scope>NUCLEOTIDE SEQUENCE [LARGE SCALE GENOMIC DNA]</scope>
    <source>
        <strain evidence="1">Ben 74</strain>
    </source>
</reference>
<gene>
    <name evidence="1" type="ORF">BN13_1080028</name>
</gene>
<accession>A0A077M6Y9</accession>
<name>A0A077M6Y9_9MICO</name>
<dbReference type="AlphaFoldDB" id="A0A077M6Y9"/>
<evidence type="ECO:0000313" key="1">
    <source>
        <dbReference type="EMBL" id="CCI51555.1"/>
    </source>
</evidence>
<dbReference type="STRING" id="1193518.BN13_1080028"/>
<evidence type="ECO:0000313" key="2">
    <source>
        <dbReference type="Proteomes" id="UP000035720"/>
    </source>
</evidence>
<proteinExistence type="predicted"/>
<sequence>MAGKGQEASAALVPRVEDLGVVVYRALLRKPAGGGSGNHHQTVCGLALSGDARCTAGLFTPVLATRRCTLTEGGRQSDP</sequence>
<dbReference type="Proteomes" id="UP000035720">
    <property type="component" value="Unassembled WGS sequence"/>
</dbReference>
<dbReference type="EMBL" id="CAJC01000011">
    <property type="protein sequence ID" value="CCI51555.1"/>
    <property type="molecule type" value="Genomic_DNA"/>
</dbReference>